<dbReference type="Proteomes" id="UP000024404">
    <property type="component" value="Unassembled WGS sequence"/>
</dbReference>
<name>A0A8R1TZT3_ONCVO</name>
<reference evidence="1" key="2">
    <citation type="submission" date="2022-06" db="UniProtKB">
        <authorList>
            <consortium name="EnsemblMetazoa"/>
        </authorList>
    </citation>
    <scope>IDENTIFICATION</scope>
</reference>
<dbReference type="AlphaFoldDB" id="A0A8R1TZT3"/>
<evidence type="ECO:0000313" key="2">
    <source>
        <dbReference type="Proteomes" id="UP000024404"/>
    </source>
</evidence>
<proteinExistence type="predicted"/>
<evidence type="ECO:0000313" key="1">
    <source>
        <dbReference type="EnsemblMetazoa" id="OVOC7785.1"/>
    </source>
</evidence>
<organism evidence="1 2">
    <name type="scientific">Onchocerca volvulus</name>
    <dbReference type="NCBI Taxonomy" id="6282"/>
    <lineage>
        <taxon>Eukaryota</taxon>
        <taxon>Metazoa</taxon>
        <taxon>Ecdysozoa</taxon>
        <taxon>Nematoda</taxon>
        <taxon>Chromadorea</taxon>
        <taxon>Rhabditida</taxon>
        <taxon>Spirurina</taxon>
        <taxon>Spiruromorpha</taxon>
        <taxon>Filarioidea</taxon>
        <taxon>Onchocercidae</taxon>
        <taxon>Onchocerca</taxon>
    </lineage>
</organism>
<dbReference type="EnsemblMetazoa" id="OVOC7785.1">
    <property type="protein sequence ID" value="OVOC7785.1"/>
    <property type="gene ID" value="WBGene00244594"/>
</dbReference>
<keyword evidence="2" id="KW-1185">Reference proteome</keyword>
<protein>
    <submittedName>
        <fullName evidence="1">Uncharacterized protein</fullName>
    </submittedName>
</protein>
<reference evidence="2" key="1">
    <citation type="submission" date="2013-10" db="EMBL/GenBank/DDBJ databases">
        <title>Genome sequencing of Onchocerca volvulus.</title>
        <authorList>
            <person name="Cotton J."/>
            <person name="Tsai J."/>
            <person name="Stanley E."/>
            <person name="Tracey A."/>
            <person name="Holroyd N."/>
            <person name="Lustigman S."/>
            <person name="Berriman M."/>
        </authorList>
    </citation>
    <scope>NUCLEOTIDE SEQUENCE</scope>
</reference>
<dbReference type="EMBL" id="CMVM020000233">
    <property type="status" value="NOT_ANNOTATED_CDS"/>
    <property type="molecule type" value="Genomic_DNA"/>
</dbReference>
<accession>A0A8R1TZT3</accession>
<sequence length="183" mass="21777">MYMDNNKNFGQFFISESIREISSRIFEKLSEKEYFMQSDFYMPKHNVRNFDLNLLLEYLNLLLEYSIHIASITEIDGIQECKISARIKNRMHACMQVHVFFLENGITLHCMHYPTIQSSYYCFDEKKYICILCEFCIPWKVPSESTEFRIHNNVRNRKSYLAGLQFPSNRILPDCNFQSCLTG</sequence>